<dbReference type="EMBL" id="JBBWWR010000019">
    <property type="protein sequence ID" value="KAK8941757.1"/>
    <property type="molecule type" value="Genomic_DNA"/>
</dbReference>
<comment type="caution">
    <text evidence="1">The sequence shown here is derived from an EMBL/GenBank/DDBJ whole genome shotgun (WGS) entry which is preliminary data.</text>
</comment>
<organism evidence="1 2">
    <name type="scientific">Platanthera guangdongensis</name>
    <dbReference type="NCBI Taxonomy" id="2320717"/>
    <lineage>
        <taxon>Eukaryota</taxon>
        <taxon>Viridiplantae</taxon>
        <taxon>Streptophyta</taxon>
        <taxon>Embryophyta</taxon>
        <taxon>Tracheophyta</taxon>
        <taxon>Spermatophyta</taxon>
        <taxon>Magnoliopsida</taxon>
        <taxon>Liliopsida</taxon>
        <taxon>Asparagales</taxon>
        <taxon>Orchidaceae</taxon>
        <taxon>Orchidoideae</taxon>
        <taxon>Orchideae</taxon>
        <taxon>Orchidinae</taxon>
        <taxon>Platanthera</taxon>
    </lineage>
</organism>
<proteinExistence type="predicted"/>
<protein>
    <submittedName>
        <fullName evidence="1">Uncharacterized protein</fullName>
    </submittedName>
</protein>
<accession>A0ABR2LI21</accession>
<evidence type="ECO:0000313" key="2">
    <source>
        <dbReference type="Proteomes" id="UP001412067"/>
    </source>
</evidence>
<name>A0ABR2LI21_9ASPA</name>
<dbReference type="Proteomes" id="UP001412067">
    <property type="component" value="Unassembled WGS sequence"/>
</dbReference>
<evidence type="ECO:0000313" key="1">
    <source>
        <dbReference type="EMBL" id="KAK8941757.1"/>
    </source>
</evidence>
<reference evidence="1 2" key="1">
    <citation type="journal article" date="2022" name="Nat. Plants">
        <title>Genomes of leafy and leafless Platanthera orchids illuminate the evolution of mycoheterotrophy.</title>
        <authorList>
            <person name="Li M.H."/>
            <person name="Liu K.W."/>
            <person name="Li Z."/>
            <person name="Lu H.C."/>
            <person name="Ye Q.L."/>
            <person name="Zhang D."/>
            <person name="Wang J.Y."/>
            <person name="Li Y.F."/>
            <person name="Zhong Z.M."/>
            <person name="Liu X."/>
            <person name="Yu X."/>
            <person name="Liu D.K."/>
            <person name="Tu X.D."/>
            <person name="Liu B."/>
            <person name="Hao Y."/>
            <person name="Liao X.Y."/>
            <person name="Jiang Y.T."/>
            <person name="Sun W.H."/>
            <person name="Chen J."/>
            <person name="Chen Y.Q."/>
            <person name="Ai Y."/>
            <person name="Zhai J.W."/>
            <person name="Wu S.S."/>
            <person name="Zhou Z."/>
            <person name="Hsiao Y.Y."/>
            <person name="Wu W.L."/>
            <person name="Chen Y.Y."/>
            <person name="Lin Y.F."/>
            <person name="Hsu J.L."/>
            <person name="Li C.Y."/>
            <person name="Wang Z.W."/>
            <person name="Zhao X."/>
            <person name="Zhong W.Y."/>
            <person name="Ma X.K."/>
            <person name="Ma L."/>
            <person name="Huang J."/>
            <person name="Chen G.Z."/>
            <person name="Huang M.Z."/>
            <person name="Huang L."/>
            <person name="Peng D.H."/>
            <person name="Luo Y.B."/>
            <person name="Zou S.Q."/>
            <person name="Chen S.P."/>
            <person name="Lan S."/>
            <person name="Tsai W.C."/>
            <person name="Van de Peer Y."/>
            <person name="Liu Z.J."/>
        </authorList>
    </citation>
    <scope>NUCLEOTIDE SEQUENCE [LARGE SCALE GENOMIC DNA]</scope>
    <source>
        <strain evidence="1">Lor288</strain>
    </source>
</reference>
<keyword evidence="2" id="KW-1185">Reference proteome</keyword>
<sequence>MVVPYAKKFRYGVISPDLEEKLDIMFSQVVAIGVDSWAPSIGSLPPNMEHVDAEEDNA</sequence>
<gene>
    <name evidence="1" type="ORF">KSP40_PGU019653</name>
</gene>